<reference evidence="3" key="1">
    <citation type="journal article" date="2019" name="Int. J. Syst. Evol. Microbiol.">
        <title>The Global Catalogue of Microorganisms (GCM) 10K type strain sequencing project: providing services to taxonomists for standard genome sequencing and annotation.</title>
        <authorList>
            <consortium name="The Broad Institute Genomics Platform"/>
            <consortium name="The Broad Institute Genome Sequencing Center for Infectious Disease"/>
            <person name="Wu L."/>
            <person name="Ma J."/>
        </authorList>
    </citation>
    <scope>NUCLEOTIDE SEQUENCE [LARGE SCALE GENOMIC DNA]</scope>
    <source>
        <strain evidence="3">CGMCC 4.7173</strain>
    </source>
</reference>
<dbReference type="InterPro" id="IPR001387">
    <property type="entry name" value="Cro/C1-type_HTH"/>
</dbReference>
<gene>
    <name evidence="2" type="ORF">ACFPZ4_13285</name>
</gene>
<feature type="domain" description="HTH cro/C1-type" evidence="1">
    <location>
        <begin position="18"/>
        <end position="73"/>
    </location>
</feature>
<dbReference type="RefSeq" id="WP_353901440.1">
    <property type="nucleotide sequence ID" value="NZ_CP158970.1"/>
</dbReference>
<dbReference type="SMART" id="SM00530">
    <property type="entry name" value="HTH_XRE"/>
    <property type="match status" value="1"/>
</dbReference>
<comment type="caution">
    <text evidence="2">The sequence shown here is derived from an EMBL/GenBank/DDBJ whole genome shotgun (WGS) entry which is preliminary data.</text>
</comment>
<dbReference type="SUPFAM" id="SSF47413">
    <property type="entry name" value="lambda repressor-like DNA-binding domains"/>
    <property type="match status" value="1"/>
</dbReference>
<sequence>MTAPVPRTRDEVPIGRRVAELRARRGMSQQVFADRIGRSKSWVDKVERGGRTLDRLSVIETVAGALGVAPNVLLTDKPRREAITDTEAAVERIRAALARHDPPDADGPVVRQLDDQAGYAWAAHRKGHHPQVLRTLPDLLAAIRHTHHTPTGDPSAADPLVRVYRLAAQTLVKLGEPHLGLLAADRAMIAATGDPHRTGLAAVSLAQALRALRRGRLAKAAALSAVHQLDLTPSRALLADEPGLTGTLLIEAALAAATCGDAPTAHDLTERAVALAAAHGNRQYDGDGVAFGPVAVTLARALAATHLGDHHHAVTLHRHAANSEGWHRLPAEHRAAHLVDIARAHLDLGDPAAAGRALLTADRLAPAETRARPAARVTLTTILRTGPTSADVTRLAAVLGLTRQ</sequence>
<dbReference type="Pfam" id="PF13560">
    <property type="entry name" value="HTH_31"/>
    <property type="match status" value="1"/>
</dbReference>
<evidence type="ECO:0000313" key="3">
    <source>
        <dbReference type="Proteomes" id="UP001596207"/>
    </source>
</evidence>
<dbReference type="Gene3D" id="1.10.260.40">
    <property type="entry name" value="lambda repressor-like DNA-binding domains"/>
    <property type="match status" value="1"/>
</dbReference>
<organism evidence="2 3">
    <name type="scientific">Micromonospora harpali</name>
    <dbReference type="NCBI Taxonomy" id="1490225"/>
    <lineage>
        <taxon>Bacteria</taxon>
        <taxon>Bacillati</taxon>
        <taxon>Actinomycetota</taxon>
        <taxon>Actinomycetes</taxon>
        <taxon>Micromonosporales</taxon>
        <taxon>Micromonosporaceae</taxon>
        <taxon>Micromonospora</taxon>
    </lineage>
</organism>
<evidence type="ECO:0000259" key="1">
    <source>
        <dbReference type="PROSITE" id="PS50943"/>
    </source>
</evidence>
<dbReference type="CDD" id="cd00093">
    <property type="entry name" value="HTH_XRE"/>
    <property type="match status" value="1"/>
</dbReference>
<dbReference type="Proteomes" id="UP001596207">
    <property type="component" value="Unassembled WGS sequence"/>
</dbReference>
<proteinExistence type="predicted"/>
<dbReference type="InterPro" id="IPR010982">
    <property type="entry name" value="Lambda_DNA-bd_dom_sf"/>
</dbReference>
<name>A0ABW1HN03_9ACTN</name>
<protein>
    <submittedName>
        <fullName evidence="2">Helix-turn-helix domain-containing protein</fullName>
    </submittedName>
</protein>
<dbReference type="PROSITE" id="PS50943">
    <property type="entry name" value="HTH_CROC1"/>
    <property type="match status" value="1"/>
</dbReference>
<keyword evidence="3" id="KW-1185">Reference proteome</keyword>
<accession>A0ABW1HN03</accession>
<evidence type="ECO:0000313" key="2">
    <source>
        <dbReference type="EMBL" id="MFC5942443.1"/>
    </source>
</evidence>
<dbReference type="EMBL" id="JBHSQQ010000063">
    <property type="protein sequence ID" value="MFC5942443.1"/>
    <property type="molecule type" value="Genomic_DNA"/>
</dbReference>